<dbReference type="Gene3D" id="1.10.8.430">
    <property type="entry name" value="Helical domain of apoptotic protease-activating factors"/>
    <property type="match status" value="1"/>
</dbReference>
<feature type="domain" description="NB-ARC" evidence="4">
    <location>
        <begin position="289"/>
        <end position="452"/>
    </location>
</feature>
<protein>
    <recommendedName>
        <fullName evidence="8">AAA+ ATPase domain-containing protein</fullName>
    </recommendedName>
</protein>
<evidence type="ECO:0000259" key="5">
    <source>
        <dbReference type="Pfam" id="PF13456"/>
    </source>
</evidence>
<dbReference type="PRINTS" id="PR00364">
    <property type="entry name" value="DISEASERSIST"/>
</dbReference>
<dbReference type="InterPro" id="IPR032675">
    <property type="entry name" value="LRR_dom_sf"/>
</dbReference>
<dbReference type="PANTHER" id="PTHR33463:SF209">
    <property type="entry name" value="DISEASE RESISTANCE PROTEIN RPS2-LIKE"/>
    <property type="match status" value="1"/>
</dbReference>
<dbReference type="AlphaFoldDB" id="A0A7J7MP35"/>
<evidence type="ECO:0000256" key="3">
    <source>
        <dbReference type="ARBA" id="ARBA00022840"/>
    </source>
</evidence>
<dbReference type="FunFam" id="3.40.50.300:FF:001091">
    <property type="entry name" value="Probable disease resistance protein At1g61300"/>
    <property type="match status" value="1"/>
</dbReference>
<dbReference type="Proteomes" id="UP000541444">
    <property type="component" value="Unassembled WGS sequence"/>
</dbReference>
<organism evidence="6 7">
    <name type="scientific">Kingdonia uniflora</name>
    <dbReference type="NCBI Taxonomy" id="39325"/>
    <lineage>
        <taxon>Eukaryota</taxon>
        <taxon>Viridiplantae</taxon>
        <taxon>Streptophyta</taxon>
        <taxon>Embryophyta</taxon>
        <taxon>Tracheophyta</taxon>
        <taxon>Spermatophyta</taxon>
        <taxon>Magnoliopsida</taxon>
        <taxon>Ranunculales</taxon>
        <taxon>Circaeasteraceae</taxon>
        <taxon>Kingdonia</taxon>
    </lineage>
</organism>
<keyword evidence="3" id="KW-0547">Nucleotide-binding</keyword>
<dbReference type="OrthoDB" id="1898799at2759"/>
<dbReference type="GO" id="GO:0043531">
    <property type="term" value="F:ADP binding"/>
    <property type="evidence" value="ECO:0007669"/>
    <property type="project" value="InterPro"/>
</dbReference>
<keyword evidence="2" id="KW-0611">Plant defense</keyword>
<evidence type="ECO:0000313" key="7">
    <source>
        <dbReference type="Proteomes" id="UP000541444"/>
    </source>
</evidence>
<accession>A0A7J7MP35</accession>
<dbReference type="CDD" id="cd06222">
    <property type="entry name" value="RNase_H_like"/>
    <property type="match status" value="1"/>
</dbReference>
<dbReference type="InterPro" id="IPR002156">
    <property type="entry name" value="RNaseH_domain"/>
</dbReference>
<dbReference type="GO" id="GO:0003676">
    <property type="term" value="F:nucleic acid binding"/>
    <property type="evidence" value="ECO:0007669"/>
    <property type="project" value="InterPro"/>
</dbReference>
<dbReference type="Gene3D" id="3.80.10.10">
    <property type="entry name" value="Ribonuclease Inhibitor"/>
    <property type="match status" value="1"/>
</dbReference>
<dbReference type="PANTHER" id="PTHR33463">
    <property type="entry name" value="NB-ARC DOMAIN-CONTAINING PROTEIN-RELATED"/>
    <property type="match status" value="1"/>
</dbReference>
<dbReference type="Pfam" id="PF13456">
    <property type="entry name" value="RVT_3"/>
    <property type="match status" value="1"/>
</dbReference>
<dbReference type="InterPro" id="IPR002182">
    <property type="entry name" value="NB-ARC"/>
</dbReference>
<proteinExistence type="inferred from homology"/>
<keyword evidence="7" id="KW-1185">Reference proteome</keyword>
<dbReference type="InterPro" id="IPR001611">
    <property type="entry name" value="Leu-rich_rpt"/>
</dbReference>
<dbReference type="SUPFAM" id="SSF52540">
    <property type="entry name" value="P-loop containing nucleoside triphosphate hydrolases"/>
    <property type="match status" value="1"/>
</dbReference>
<dbReference type="InterPro" id="IPR036397">
    <property type="entry name" value="RNaseH_sf"/>
</dbReference>
<dbReference type="Pfam" id="PF00931">
    <property type="entry name" value="NB-ARC"/>
    <property type="match status" value="1"/>
</dbReference>
<gene>
    <name evidence="6" type="ORF">GIB67_040576</name>
</gene>
<dbReference type="InterPro" id="IPR050905">
    <property type="entry name" value="Plant_NBS-LRR"/>
</dbReference>
<dbReference type="EMBL" id="JACGCM010001330">
    <property type="protein sequence ID" value="KAF6156468.1"/>
    <property type="molecule type" value="Genomic_DNA"/>
</dbReference>
<reference evidence="6 7" key="1">
    <citation type="journal article" date="2020" name="IScience">
        <title>Genome Sequencing of the Endangered Kingdonia uniflora (Circaeasteraceae, Ranunculales) Reveals Potential Mechanisms of Evolutionary Specialization.</title>
        <authorList>
            <person name="Sun Y."/>
            <person name="Deng T."/>
            <person name="Zhang A."/>
            <person name="Moore M.J."/>
            <person name="Landis J.B."/>
            <person name="Lin N."/>
            <person name="Zhang H."/>
            <person name="Zhang X."/>
            <person name="Huang J."/>
            <person name="Zhang X."/>
            <person name="Sun H."/>
            <person name="Wang H."/>
        </authorList>
    </citation>
    <scope>NUCLEOTIDE SEQUENCE [LARGE SCALE GENOMIC DNA]</scope>
    <source>
        <strain evidence="6">TB1705</strain>
        <tissue evidence="6">Leaf</tissue>
    </source>
</reference>
<dbReference type="Gene3D" id="3.40.50.300">
    <property type="entry name" value="P-loop containing nucleotide triphosphate hydrolases"/>
    <property type="match status" value="1"/>
</dbReference>
<evidence type="ECO:0000313" key="6">
    <source>
        <dbReference type="EMBL" id="KAF6156468.1"/>
    </source>
</evidence>
<evidence type="ECO:0008006" key="8">
    <source>
        <dbReference type="Google" id="ProtNLM"/>
    </source>
</evidence>
<evidence type="ECO:0000259" key="4">
    <source>
        <dbReference type="Pfam" id="PF00931"/>
    </source>
</evidence>
<dbReference type="SUPFAM" id="SSF52058">
    <property type="entry name" value="L domain-like"/>
    <property type="match status" value="1"/>
</dbReference>
<dbReference type="Gene3D" id="3.30.420.10">
    <property type="entry name" value="Ribonuclease H-like superfamily/Ribonuclease H"/>
    <property type="match status" value="1"/>
</dbReference>
<dbReference type="InterPro" id="IPR042197">
    <property type="entry name" value="Apaf_helical"/>
</dbReference>
<dbReference type="InterPro" id="IPR044730">
    <property type="entry name" value="RNase_H-like_dom_plant"/>
</dbReference>
<comment type="caution">
    <text evidence="6">The sequence shown here is derived from an EMBL/GenBank/DDBJ whole genome shotgun (WGS) entry which is preliminary data.</text>
</comment>
<dbReference type="GO" id="GO:0004523">
    <property type="term" value="F:RNA-DNA hybrid ribonuclease activity"/>
    <property type="evidence" value="ECO:0007669"/>
    <property type="project" value="InterPro"/>
</dbReference>
<evidence type="ECO:0000256" key="2">
    <source>
        <dbReference type="ARBA" id="ARBA00022821"/>
    </source>
</evidence>
<name>A0A7J7MP35_9MAGN</name>
<dbReference type="GO" id="GO:0006952">
    <property type="term" value="P:defense response"/>
    <property type="evidence" value="ECO:0007669"/>
    <property type="project" value="UniProtKB-KW"/>
</dbReference>
<evidence type="ECO:0000256" key="1">
    <source>
        <dbReference type="ARBA" id="ARBA00008894"/>
    </source>
</evidence>
<dbReference type="Pfam" id="PF13855">
    <property type="entry name" value="LRR_8"/>
    <property type="match status" value="1"/>
</dbReference>
<feature type="domain" description="RNase H type-1" evidence="5">
    <location>
        <begin position="63"/>
        <end position="147"/>
    </location>
</feature>
<dbReference type="GO" id="GO:0005524">
    <property type="term" value="F:ATP binding"/>
    <property type="evidence" value="ECO:0007669"/>
    <property type="project" value="UniProtKB-KW"/>
</dbReference>
<comment type="similarity">
    <text evidence="1">Belongs to the disease resistance NB-LRR family.</text>
</comment>
<dbReference type="InterPro" id="IPR027417">
    <property type="entry name" value="P-loop_NTPase"/>
</dbReference>
<keyword evidence="3" id="KW-0067">ATP-binding</keyword>
<sequence>MSWSSRERFKLQEKRWPRRRDFLLLIPEMFYPCRTPGPHLFRAKPKLAGTSSTSTPPGCGSTRAANPEEAEAVAVVRGMEAALRIGLYRVLILTDCQKLVSAFRDRPENLSWGALTWAPDIRVLATRFENFYFEFVHRSCNYDAHFLDAWGACTPDFAFLEALRPPLLLTLLGLTDSSRQSANAQKDVKGEVNLARDNGDVIHNAVQHWIVKVDEVRDQVAELTHQAGQINSSLRGWRSARYRIGTESQKMIVIVEELLGEGRSFGNVSNRALVPPRVAEHFDVFASREATKKEVIKALKDSNTNLVGVYGMGGVGKTTLMKEIRKQVEETKLFDKVVFATVSQNPDLRGIQTQIAESLGMEIKEQSIPVRAAKLSARLKQEKSILLMLDDLWTRLELTDVGIDLDEVSCKVIITSRRLDVCNSMMTTKNIDVKVLSKNDSLELFRQEVGDVDSDALREMSEKIVNECGGLPLAIVTLARALRKEDKGVWTDVIPQLRKSMYEGMDIVNASIKMSYNFLKTRESKLCFLLCALFPEDDVVTMDALVGYAIGEDLLGDVETLSEARGNLRIMLNSLVSSGLLLKGDYEGYVMMHDIVRDAAISIARENRNESIISAGLGLQKWPKLKEPGKCLRLSLMSNDIREVSADIPECSQLVTLSLARNRSLADIPDRFFEGMKRLATLDLSSTKISSLPQSLSSLNNCLRSLYLDYCTKLQDISVIGNLKTLEILGLQYT</sequence>